<dbReference type="SUPFAM" id="SSF53756">
    <property type="entry name" value="UDP-Glycosyltransferase/glycogen phosphorylase"/>
    <property type="match status" value="1"/>
</dbReference>
<evidence type="ECO:0000313" key="1">
    <source>
        <dbReference type="EMBL" id="MDQ0419509.1"/>
    </source>
</evidence>
<comment type="caution">
    <text evidence="1">The sequence shown here is derived from an EMBL/GenBank/DDBJ whole genome shotgun (WGS) entry which is preliminary data.</text>
</comment>
<dbReference type="Gene3D" id="3.40.50.2000">
    <property type="entry name" value="Glycogen Phosphorylase B"/>
    <property type="match status" value="2"/>
</dbReference>
<organism evidence="1 2">
    <name type="scientific">Peteryoungia aggregata LMG 23059</name>
    <dbReference type="NCBI Taxonomy" id="1368425"/>
    <lineage>
        <taxon>Bacteria</taxon>
        <taxon>Pseudomonadati</taxon>
        <taxon>Pseudomonadota</taxon>
        <taxon>Alphaproteobacteria</taxon>
        <taxon>Hyphomicrobiales</taxon>
        <taxon>Rhizobiaceae</taxon>
        <taxon>Peteryoungia</taxon>
    </lineage>
</organism>
<accession>A0ABU0G2F5</accession>
<name>A0ABU0G2F5_9HYPH</name>
<evidence type="ECO:0000313" key="2">
    <source>
        <dbReference type="Proteomes" id="UP001238496"/>
    </source>
</evidence>
<dbReference type="Proteomes" id="UP001238496">
    <property type="component" value="Unassembled WGS sequence"/>
</dbReference>
<keyword evidence="2" id="KW-1185">Reference proteome</keyword>
<dbReference type="PANTHER" id="PTHR12526">
    <property type="entry name" value="GLYCOSYLTRANSFERASE"/>
    <property type="match status" value="1"/>
</dbReference>
<protein>
    <submittedName>
        <fullName evidence="1">Glycosyltransferase involved in cell wall biosynthesis</fullName>
    </submittedName>
</protein>
<proteinExistence type="predicted"/>
<dbReference type="PANTHER" id="PTHR12526:SF590">
    <property type="entry name" value="ALPHA-MALTOSE-1-PHOSPHATE SYNTHASE"/>
    <property type="match status" value="1"/>
</dbReference>
<reference evidence="1 2" key="1">
    <citation type="submission" date="2023-07" db="EMBL/GenBank/DDBJ databases">
        <title>Genomic Encyclopedia of Type Strains, Phase IV (KMG-IV): sequencing the most valuable type-strain genomes for metagenomic binning, comparative biology and taxonomic classification.</title>
        <authorList>
            <person name="Goeker M."/>
        </authorList>
    </citation>
    <scope>NUCLEOTIDE SEQUENCE [LARGE SCALE GENOMIC DNA]</scope>
    <source>
        <strain evidence="1 2">DSM 1111</strain>
    </source>
</reference>
<gene>
    <name evidence="1" type="ORF">J2045_000519</name>
</gene>
<dbReference type="RefSeq" id="WP_307369062.1">
    <property type="nucleotide sequence ID" value="NZ_JAUSUW010000001.1"/>
</dbReference>
<dbReference type="EMBL" id="JAUSUW010000001">
    <property type="protein sequence ID" value="MDQ0419509.1"/>
    <property type="molecule type" value="Genomic_DNA"/>
</dbReference>
<dbReference type="Pfam" id="PF13692">
    <property type="entry name" value="Glyco_trans_1_4"/>
    <property type="match status" value="1"/>
</dbReference>
<sequence>MPVEDAHRSPSEGPIRVFVHLAENKDAERWRAGWAAGTLVGINDATPYGYGRANDLGCSVTFSKGCHEGPLSKLARYGLRAILGFDFLHAWRQRKAFAEVDVIWTHTESQYLAVAAVAKLTGTRTKIIGQTVWLFDHWFSLSWLKRTLYAGLVPRVDVLTFLSPLNLEVARKLFPGADVRFVPFGIPTETKIAPRSRPGPVRVLAIGNDRHRDWETLVAAAKAKPELSVVILSGTVAKRLVRNIPNVEVRRARHTRELMAEMEKASVLCVPLKPNLHASGITAIEEGALAGLPIVASDTGGLRAYFPEEAVRYVVPQDPMALADALLEVGRKPDEMLEMAVRAQGRMAPGGLGVDEYVRAHVLISRDLLRKADFPDEAP</sequence>